<feature type="region of interest" description="Disordered" evidence="1">
    <location>
        <begin position="320"/>
        <end position="339"/>
    </location>
</feature>
<dbReference type="InterPro" id="IPR029058">
    <property type="entry name" value="AB_hydrolase_fold"/>
</dbReference>
<dbReference type="SUPFAM" id="SSF53474">
    <property type="entry name" value="alpha/beta-Hydrolases"/>
    <property type="match status" value="1"/>
</dbReference>
<sequence>MSKSASADLAMAVYDPPPRKADGTPGTVKAGKDGQERYEVVRQVDMPNGYQGYIYRNMDTGDYVVAHRGTEFDRELLKDGAVDLGMVTTRFNAQVKDALELTRQAKEMAERDGTKLSVTGHSLGACMAQVTGHHYNLPGEGFNPYGAASLGYRIPSGQPANAAPFVNHVTAGDFVSAAGKHYGSVEMYAAPGELTLLRNAELASRLAGGLGSTGGNPLPALALTDSHRMKHFVDRVENGVEIKSVLDDPSARITDPEDQRRVDAYRTSIHQMRATATVITRGSPGLVLDAVDKLRGLDEPGAYAERQAEAARLVAHPFNPAEQRNAPGSHGGPLREQPEFQTASPLGQRLNEMLNADPDRFKVLNHQMSTLNAGQVLDQQAQSQVNAEDRARAYSQEQAAQQAAQQEHAASAMRR</sequence>
<protein>
    <submittedName>
        <fullName evidence="2">Hemolysin</fullName>
    </submittedName>
</protein>
<dbReference type="Pfam" id="PF26363">
    <property type="entry name" value="Phospholipase-like"/>
    <property type="match status" value="1"/>
</dbReference>
<evidence type="ECO:0000256" key="1">
    <source>
        <dbReference type="SAM" id="MobiDB-lite"/>
    </source>
</evidence>
<dbReference type="RefSeq" id="WP_150454439.1">
    <property type="nucleotide sequence ID" value="NZ_VYKI01000009.1"/>
</dbReference>
<comment type="caution">
    <text evidence="2">The sequence shown here is derived from an EMBL/GenBank/DDBJ whole genome shotgun (WGS) entry which is preliminary data.</text>
</comment>
<keyword evidence="3" id="KW-1185">Reference proteome</keyword>
<organism evidence="2 3">
    <name type="scientific">Stenotrophomonas cyclobalanopsidis</name>
    <dbReference type="NCBI Taxonomy" id="2771362"/>
    <lineage>
        <taxon>Bacteria</taxon>
        <taxon>Pseudomonadati</taxon>
        <taxon>Pseudomonadota</taxon>
        <taxon>Gammaproteobacteria</taxon>
        <taxon>Lysobacterales</taxon>
        <taxon>Lysobacteraceae</taxon>
        <taxon>Stenotrophomonas</taxon>
    </lineage>
</organism>
<feature type="compositionally biased region" description="Low complexity" evidence="1">
    <location>
        <begin position="393"/>
        <end position="415"/>
    </location>
</feature>
<evidence type="ECO:0000313" key="2">
    <source>
        <dbReference type="EMBL" id="KAA8999095.1"/>
    </source>
</evidence>
<name>A0ABQ6T122_9GAMM</name>
<dbReference type="Gene3D" id="3.40.50.1820">
    <property type="entry name" value="alpha/beta hydrolase"/>
    <property type="match status" value="1"/>
</dbReference>
<proteinExistence type="predicted"/>
<dbReference type="EMBL" id="VYKI01000009">
    <property type="protein sequence ID" value="KAA8999095.1"/>
    <property type="molecule type" value="Genomic_DNA"/>
</dbReference>
<accession>A0ABQ6T122</accession>
<gene>
    <name evidence="2" type="ORF">FJU31_08920</name>
</gene>
<dbReference type="Proteomes" id="UP000326367">
    <property type="component" value="Unassembled WGS sequence"/>
</dbReference>
<reference evidence="2 3" key="1">
    <citation type="journal article" date="2020" name="Antonie Van Leeuwenhoek">
        <title>Stenotrophomonas cyclobalanopsidis sp. nov., isolated from the leaf spot disease of Cyclobalanopsis patelliformis.</title>
        <authorList>
            <person name="Bian D.R."/>
            <person name="Xue H."/>
            <person name="Piao C.G."/>
            <person name="Li Y."/>
        </authorList>
    </citation>
    <scope>NUCLEOTIDE SEQUENCE [LARGE SCALE GENOMIC DNA]</scope>
    <source>
        <strain evidence="2 3">TPQG1-4</strain>
    </source>
</reference>
<evidence type="ECO:0000313" key="3">
    <source>
        <dbReference type="Proteomes" id="UP000326367"/>
    </source>
</evidence>
<feature type="region of interest" description="Disordered" evidence="1">
    <location>
        <begin position="379"/>
        <end position="415"/>
    </location>
</feature>